<dbReference type="AlphaFoldDB" id="A0A086T4I5"/>
<feature type="compositionally biased region" description="Low complexity" evidence="1">
    <location>
        <begin position="280"/>
        <end position="289"/>
    </location>
</feature>
<evidence type="ECO:0000256" key="1">
    <source>
        <dbReference type="SAM" id="MobiDB-lite"/>
    </source>
</evidence>
<organism evidence="3 4">
    <name type="scientific">Hapsidospora chrysogenum (strain ATCC 11550 / CBS 779.69 / DSM 880 / IAM 14645 / JCM 23072 / IMI 49137)</name>
    <name type="common">Acremonium chrysogenum</name>
    <dbReference type="NCBI Taxonomy" id="857340"/>
    <lineage>
        <taxon>Eukaryota</taxon>
        <taxon>Fungi</taxon>
        <taxon>Dikarya</taxon>
        <taxon>Ascomycota</taxon>
        <taxon>Pezizomycotina</taxon>
        <taxon>Sordariomycetes</taxon>
        <taxon>Hypocreomycetidae</taxon>
        <taxon>Hypocreales</taxon>
        <taxon>Bionectriaceae</taxon>
        <taxon>Hapsidospora</taxon>
    </lineage>
</organism>
<sequence>MKSLSFVCLLAALGHASTSLRPRALSGDVLFKSRPGSQKKQDHARLSDKASNHSLAVAAMDETFGSVNLSARQNDGCRPGKYSCGDGYCCPNDQNCVADGCCDKPMVACGSDGCYNADTEICCAERGTHCDKGYECMPEGGCCREGRISCGEDSCYDPDTEVCCDDGSVCDDGETCLGDGVCCEGKGTETCGDDKCYDPSEARCCSSGTADFWGCPKDQACCEASGGCYDPKTERCCEVGACSSEDGGTCCDEECCDGDERCGLDGFCTATMTETLGTKPTATTAESAPTEPPANDVTGEEDEDDEDDGPSRRPPLGGSGMGGGGAEGDGSEGDDELANDNTDAADHLGVQMGAFGLVVAVGYLLL</sequence>
<protein>
    <submittedName>
        <fullName evidence="3">Uncharacterized protein</fullName>
    </submittedName>
</protein>
<name>A0A086T4I5_HAPC1</name>
<feature type="compositionally biased region" description="Gly residues" evidence="1">
    <location>
        <begin position="317"/>
        <end position="328"/>
    </location>
</feature>
<evidence type="ECO:0000313" key="4">
    <source>
        <dbReference type="Proteomes" id="UP000029964"/>
    </source>
</evidence>
<keyword evidence="4" id="KW-1185">Reference proteome</keyword>
<feature type="region of interest" description="Disordered" evidence="1">
    <location>
        <begin position="279"/>
        <end position="342"/>
    </location>
</feature>
<dbReference type="HOGENOM" id="CLU_756414_0_0_1"/>
<feature type="signal peptide" evidence="2">
    <location>
        <begin position="1"/>
        <end position="19"/>
    </location>
</feature>
<feature type="compositionally biased region" description="Acidic residues" evidence="1">
    <location>
        <begin position="329"/>
        <end position="338"/>
    </location>
</feature>
<dbReference type="OrthoDB" id="2748312at2759"/>
<dbReference type="STRING" id="857340.A0A086T4I5"/>
<feature type="compositionally biased region" description="Acidic residues" evidence="1">
    <location>
        <begin position="298"/>
        <end position="308"/>
    </location>
</feature>
<comment type="caution">
    <text evidence="3">The sequence shown here is derived from an EMBL/GenBank/DDBJ whole genome shotgun (WGS) entry which is preliminary data.</text>
</comment>
<dbReference type="EMBL" id="JPKY01000051">
    <property type="protein sequence ID" value="KFH44267.1"/>
    <property type="molecule type" value="Genomic_DNA"/>
</dbReference>
<keyword evidence="2" id="KW-0732">Signal</keyword>
<dbReference type="Proteomes" id="UP000029964">
    <property type="component" value="Unassembled WGS sequence"/>
</dbReference>
<evidence type="ECO:0000256" key="2">
    <source>
        <dbReference type="SAM" id="SignalP"/>
    </source>
</evidence>
<reference evidence="4" key="1">
    <citation type="journal article" date="2014" name="Genome Announc.">
        <title>Genome sequence and annotation of Acremonium chrysogenum, producer of the beta-lactam antibiotic cephalosporin C.</title>
        <authorList>
            <person name="Terfehr D."/>
            <person name="Dahlmann T.A."/>
            <person name="Specht T."/>
            <person name="Zadra I."/>
            <person name="Kuernsteiner H."/>
            <person name="Kueck U."/>
        </authorList>
    </citation>
    <scope>NUCLEOTIDE SEQUENCE [LARGE SCALE GENOMIC DNA]</scope>
    <source>
        <strain evidence="4">ATCC 11550 / CBS 779.69 / DSM 880 / IAM 14645 / JCM 23072 / IMI 49137</strain>
    </source>
</reference>
<accession>A0A086T4I5</accession>
<gene>
    <name evidence="3" type="ORF">ACRE_049100</name>
</gene>
<feature type="chain" id="PRO_5001815371" evidence="2">
    <location>
        <begin position="20"/>
        <end position="366"/>
    </location>
</feature>
<proteinExistence type="predicted"/>
<evidence type="ECO:0000313" key="3">
    <source>
        <dbReference type="EMBL" id="KFH44267.1"/>
    </source>
</evidence>